<evidence type="ECO:0000259" key="2">
    <source>
        <dbReference type="Pfam" id="PF20434"/>
    </source>
</evidence>
<proteinExistence type="predicted"/>
<dbReference type="STRING" id="252740.A0A423VD36"/>
<evidence type="ECO:0000313" key="3">
    <source>
        <dbReference type="EMBL" id="ROV88899.1"/>
    </source>
</evidence>
<dbReference type="PANTHER" id="PTHR48081:SF13">
    <property type="entry name" value="ALPHA_BETA HYDROLASE"/>
    <property type="match status" value="1"/>
</dbReference>
<dbReference type="Pfam" id="PF20434">
    <property type="entry name" value="BD-FAE"/>
    <property type="match status" value="1"/>
</dbReference>
<dbReference type="AlphaFoldDB" id="A0A423VD36"/>
<protein>
    <recommendedName>
        <fullName evidence="2">BD-FAE-like domain-containing protein</fullName>
    </recommendedName>
</protein>
<sequence length="299" mass="32433">MDTESEFLKQFKPPPFTPPKDAEIFKDIQYSTLGHIRQRLDLYLPLPRPQGSMPLLVYIHGGAFMFGSKESPLMPARLLPKGYALASLDYRLSGDAPFPASLEDCKSAVRWLRAHAAEYGLDADRFVAIGESAGGHQASMLGVTSFSDGFDVGDHLGVSSAVQGVVPYYGPSDFLQMDANAPQDGKSMKHDPPGSPESLYIGAPDGIQSVPEKVALANPITYISAGKKLPPFFIAHGVDDHIVPYHQSILLDEALKKAGFSVTLHPVEGTDHVFLGSTKEQSDELDRKTDEFLVSVFGS</sequence>
<dbReference type="PANTHER" id="PTHR48081">
    <property type="entry name" value="AB HYDROLASE SUPERFAMILY PROTEIN C4A8.06C"/>
    <property type="match status" value="1"/>
</dbReference>
<dbReference type="EMBL" id="LJZO01000062">
    <property type="protein sequence ID" value="ROV88899.1"/>
    <property type="molecule type" value="Genomic_DNA"/>
</dbReference>
<dbReference type="SUPFAM" id="SSF53474">
    <property type="entry name" value="alpha/beta-Hydrolases"/>
    <property type="match status" value="1"/>
</dbReference>
<name>A0A423VD36_CYTCH</name>
<accession>A0A423VD36</accession>
<gene>
    <name evidence="3" type="ORF">VSDG_08907</name>
</gene>
<evidence type="ECO:0000256" key="1">
    <source>
        <dbReference type="ARBA" id="ARBA00022801"/>
    </source>
</evidence>
<reference evidence="3 4" key="1">
    <citation type="submission" date="2015-09" db="EMBL/GenBank/DDBJ databases">
        <title>Host preference determinants of Valsa canker pathogens revealed by comparative genomics.</title>
        <authorList>
            <person name="Yin Z."/>
            <person name="Huang L."/>
        </authorList>
    </citation>
    <scope>NUCLEOTIDE SEQUENCE [LARGE SCALE GENOMIC DNA]</scope>
    <source>
        <strain evidence="3 4">YSFL</strain>
    </source>
</reference>
<dbReference type="Proteomes" id="UP000284375">
    <property type="component" value="Unassembled WGS sequence"/>
</dbReference>
<feature type="domain" description="BD-FAE-like" evidence="2">
    <location>
        <begin position="40"/>
        <end position="255"/>
    </location>
</feature>
<evidence type="ECO:0000313" key="4">
    <source>
        <dbReference type="Proteomes" id="UP000284375"/>
    </source>
</evidence>
<dbReference type="Gene3D" id="3.40.50.1820">
    <property type="entry name" value="alpha/beta hydrolase"/>
    <property type="match status" value="1"/>
</dbReference>
<dbReference type="InterPro" id="IPR029058">
    <property type="entry name" value="AB_hydrolase_fold"/>
</dbReference>
<dbReference type="OrthoDB" id="19653at2759"/>
<comment type="caution">
    <text evidence="3">The sequence shown here is derived from an EMBL/GenBank/DDBJ whole genome shotgun (WGS) entry which is preliminary data.</text>
</comment>
<organism evidence="3 4">
    <name type="scientific">Cytospora chrysosperma</name>
    <name type="common">Cytospora canker fungus</name>
    <name type="synonym">Sphaeria chrysosperma</name>
    <dbReference type="NCBI Taxonomy" id="252740"/>
    <lineage>
        <taxon>Eukaryota</taxon>
        <taxon>Fungi</taxon>
        <taxon>Dikarya</taxon>
        <taxon>Ascomycota</taxon>
        <taxon>Pezizomycotina</taxon>
        <taxon>Sordariomycetes</taxon>
        <taxon>Sordariomycetidae</taxon>
        <taxon>Diaporthales</taxon>
        <taxon>Cytosporaceae</taxon>
        <taxon>Cytospora</taxon>
    </lineage>
</organism>
<keyword evidence="1" id="KW-0378">Hydrolase</keyword>
<dbReference type="InterPro" id="IPR050300">
    <property type="entry name" value="GDXG_lipolytic_enzyme"/>
</dbReference>
<dbReference type="GO" id="GO:0016787">
    <property type="term" value="F:hydrolase activity"/>
    <property type="evidence" value="ECO:0007669"/>
    <property type="project" value="UniProtKB-KW"/>
</dbReference>
<dbReference type="InterPro" id="IPR049492">
    <property type="entry name" value="BD-FAE-like_dom"/>
</dbReference>
<keyword evidence="4" id="KW-1185">Reference proteome</keyword>